<feature type="transmembrane region" description="Helical" evidence="1">
    <location>
        <begin position="104"/>
        <end position="128"/>
    </location>
</feature>
<organism evidence="2">
    <name type="scientific">hydrothermal vent metagenome</name>
    <dbReference type="NCBI Taxonomy" id="652676"/>
    <lineage>
        <taxon>unclassified sequences</taxon>
        <taxon>metagenomes</taxon>
        <taxon>ecological metagenomes</taxon>
    </lineage>
</organism>
<dbReference type="GO" id="GO:0140359">
    <property type="term" value="F:ABC-type transporter activity"/>
    <property type="evidence" value="ECO:0007669"/>
    <property type="project" value="InterPro"/>
</dbReference>
<feature type="transmembrane region" description="Helical" evidence="1">
    <location>
        <begin position="245"/>
        <end position="267"/>
    </location>
</feature>
<protein>
    <submittedName>
        <fullName evidence="2">Nitrous oxide reductase maturation transmembrane protein NosY</fullName>
    </submittedName>
</protein>
<keyword evidence="1 2" id="KW-0812">Transmembrane</keyword>
<reference evidence="2" key="1">
    <citation type="submission" date="2018-06" db="EMBL/GenBank/DDBJ databases">
        <authorList>
            <person name="Zhirakovskaya E."/>
        </authorList>
    </citation>
    <scope>NUCLEOTIDE SEQUENCE</scope>
</reference>
<keyword evidence="1" id="KW-1133">Transmembrane helix</keyword>
<dbReference type="AlphaFoldDB" id="A0A3B0T8D2"/>
<accession>A0A3B0T8D2</accession>
<feature type="transmembrane region" description="Helical" evidence="1">
    <location>
        <begin position="140"/>
        <end position="161"/>
    </location>
</feature>
<feature type="transmembrane region" description="Helical" evidence="1">
    <location>
        <begin position="18"/>
        <end position="40"/>
    </location>
</feature>
<dbReference type="GO" id="GO:0005886">
    <property type="term" value="C:plasma membrane"/>
    <property type="evidence" value="ECO:0007669"/>
    <property type="project" value="UniProtKB-SubCell"/>
</dbReference>
<name>A0A3B0T8D2_9ZZZZ</name>
<evidence type="ECO:0000313" key="2">
    <source>
        <dbReference type="EMBL" id="VAW14951.1"/>
    </source>
</evidence>
<gene>
    <name evidence="2" type="ORF">MNBD_ALPHA09-787</name>
</gene>
<feature type="transmembrane region" description="Helical" evidence="1">
    <location>
        <begin position="52"/>
        <end position="74"/>
    </location>
</feature>
<proteinExistence type="predicted"/>
<dbReference type="PANTHER" id="PTHR43471">
    <property type="entry name" value="ABC TRANSPORTER PERMEASE"/>
    <property type="match status" value="1"/>
</dbReference>
<sequence length="272" mass="28142">MSVLWVARLELLIARRNMWVATSVLLMALFTVVLTLAGAAPAGVTGVDPLTVAITSITTLSVYLIPLIGLLLSYDAIAGEAERGTLALSLSYPLSRGEILLGKFLAHFCVLAFAVAVGLALTGALVVWRHGAGGLDFAPLFRLFGTSLALGAAFLGVGYLVSALVRQPGAASGVVIAVWLVSVVLYDLGLLGALVADGGGTFTRSVFPWVLVANPADAFRLLNMAEISSPVLTTGLSAAGSVSGLAGQLTSLLVWPVVTLVLAWSVFRKVEP</sequence>
<dbReference type="EMBL" id="UOEM01000082">
    <property type="protein sequence ID" value="VAW14951.1"/>
    <property type="molecule type" value="Genomic_DNA"/>
</dbReference>
<dbReference type="PANTHER" id="PTHR43471:SF1">
    <property type="entry name" value="ABC TRANSPORTER PERMEASE PROTEIN NOSY-RELATED"/>
    <property type="match status" value="1"/>
</dbReference>
<evidence type="ECO:0000256" key="1">
    <source>
        <dbReference type="SAM" id="Phobius"/>
    </source>
</evidence>
<keyword evidence="1" id="KW-0472">Membrane</keyword>
<feature type="transmembrane region" description="Helical" evidence="1">
    <location>
        <begin position="173"/>
        <end position="196"/>
    </location>
</feature>
<dbReference type="Pfam" id="PF12679">
    <property type="entry name" value="ABC2_membrane_2"/>
    <property type="match status" value="1"/>
</dbReference>